<gene>
    <name evidence="2" type="ORF">Clacol_004226</name>
</gene>
<dbReference type="Proteomes" id="UP001050691">
    <property type="component" value="Unassembled WGS sequence"/>
</dbReference>
<dbReference type="Gene3D" id="3.40.50.720">
    <property type="entry name" value="NAD(P)-binding Rossmann-like Domain"/>
    <property type="match status" value="1"/>
</dbReference>
<keyword evidence="3" id="KW-1185">Reference proteome</keyword>
<dbReference type="InterPro" id="IPR036291">
    <property type="entry name" value="NAD(P)-bd_dom_sf"/>
</dbReference>
<evidence type="ECO:0000313" key="3">
    <source>
        <dbReference type="Proteomes" id="UP001050691"/>
    </source>
</evidence>
<evidence type="ECO:0000256" key="1">
    <source>
        <dbReference type="ARBA" id="ARBA00006484"/>
    </source>
</evidence>
<dbReference type="EMBL" id="BPWL01000004">
    <property type="protein sequence ID" value="GJJ10000.1"/>
    <property type="molecule type" value="Genomic_DNA"/>
</dbReference>
<dbReference type="InterPro" id="IPR002347">
    <property type="entry name" value="SDR_fam"/>
</dbReference>
<name>A0AAV5ADK0_9AGAM</name>
<dbReference type="PRINTS" id="PR00081">
    <property type="entry name" value="GDHRDH"/>
</dbReference>
<dbReference type="GO" id="GO:0006633">
    <property type="term" value="P:fatty acid biosynthetic process"/>
    <property type="evidence" value="ECO:0007669"/>
    <property type="project" value="TreeGrafter"/>
</dbReference>
<dbReference type="GO" id="GO:0048038">
    <property type="term" value="F:quinone binding"/>
    <property type="evidence" value="ECO:0007669"/>
    <property type="project" value="TreeGrafter"/>
</dbReference>
<reference evidence="2" key="1">
    <citation type="submission" date="2021-10" db="EMBL/GenBank/DDBJ databases">
        <title>De novo Genome Assembly of Clathrus columnatus (Basidiomycota, Fungi) Using Illumina and Nanopore Sequence Data.</title>
        <authorList>
            <person name="Ogiso-Tanaka E."/>
            <person name="Itagaki H."/>
            <person name="Hosoya T."/>
            <person name="Hosaka K."/>
        </authorList>
    </citation>
    <scope>NUCLEOTIDE SEQUENCE</scope>
    <source>
        <strain evidence="2">MO-923</strain>
    </source>
</reference>
<dbReference type="GO" id="GO:0016616">
    <property type="term" value="F:oxidoreductase activity, acting on the CH-OH group of donors, NAD or NADP as acceptor"/>
    <property type="evidence" value="ECO:0007669"/>
    <property type="project" value="TreeGrafter"/>
</dbReference>
<dbReference type="Pfam" id="PF13561">
    <property type="entry name" value="adh_short_C2"/>
    <property type="match status" value="1"/>
</dbReference>
<protein>
    <submittedName>
        <fullName evidence="2">Uncharacterized protein</fullName>
    </submittedName>
</protein>
<dbReference type="PANTHER" id="PTHR42760:SF121">
    <property type="entry name" value="3-OXOACYL-(ACYL-CARRIER-PROTEIN) REDUCTASE"/>
    <property type="match status" value="1"/>
</dbReference>
<comment type="similarity">
    <text evidence="1">Belongs to the short-chain dehydrogenases/reductases (SDR) family.</text>
</comment>
<sequence length="263" mass="28650">MSINSVKGAAIVTGAAQGIGKAIAIRLAKDGYDMALNDVPGKEDLLHTLADEIISQGRKSTIIIADVTNEKSVVEMIKRTVSELGILRVMVANAGIALTIGTEFLDTRLEDFEKVLKVNLMGVFLCYREAARQMVQQGTWGRASSVNGKRESHRDEHLIFFKEKKNNHYRAAAEMKKYGITVNAYAPGYIDTPMARQALSVNENLSNEEIRQQIIQRGSSSSGLAVNLGTPEDIANFVSYLASEESKFMTGQAVSVNGGVFFG</sequence>
<dbReference type="SUPFAM" id="SSF51735">
    <property type="entry name" value="NAD(P)-binding Rossmann-fold domains"/>
    <property type="match status" value="1"/>
</dbReference>
<dbReference type="PANTHER" id="PTHR42760">
    <property type="entry name" value="SHORT-CHAIN DEHYDROGENASES/REDUCTASES FAMILY MEMBER"/>
    <property type="match status" value="1"/>
</dbReference>
<evidence type="ECO:0000313" key="2">
    <source>
        <dbReference type="EMBL" id="GJJ10000.1"/>
    </source>
</evidence>
<proteinExistence type="inferred from homology"/>
<comment type="caution">
    <text evidence="2">The sequence shown here is derived from an EMBL/GenBank/DDBJ whole genome shotgun (WGS) entry which is preliminary data.</text>
</comment>
<dbReference type="AlphaFoldDB" id="A0AAV5ADK0"/>
<organism evidence="2 3">
    <name type="scientific">Clathrus columnatus</name>
    <dbReference type="NCBI Taxonomy" id="1419009"/>
    <lineage>
        <taxon>Eukaryota</taxon>
        <taxon>Fungi</taxon>
        <taxon>Dikarya</taxon>
        <taxon>Basidiomycota</taxon>
        <taxon>Agaricomycotina</taxon>
        <taxon>Agaricomycetes</taxon>
        <taxon>Phallomycetidae</taxon>
        <taxon>Phallales</taxon>
        <taxon>Clathraceae</taxon>
        <taxon>Clathrus</taxon>
    </lineage>
</organism>
<accession>A0AAV5ADK0</accession>